<evidence type="ECO:0000259" key="1">
    <source>
        <dbReference type="PROSITE" id="PS50011"/>
    </source>
</evidence>
<dbReference type="Gene3D" id="1.10.510.10">
    <property type="entry name" value="Transferase(Phosphotransferase) domain 1"/>
    <property type="match status" value="1"/>
</dbReference>
<dbReference type="InterPro" id="IPR000719">
    <property type="entry name" value="Prot_kinase_dom"/>
</dbReference>
<name>A0A9N8YXD0_9GLOM</name>
<dbReference type="PROSITE" id="PS50011">
    <property type="entry name" value="PROTEIN_KINASE_DOM"/>
    <property type="match status" value="1"/>
</dbReference>
<accession>A0A9N8YXD0</accession>
<proteinExistence type="predicted"/>
<keyword evidence="3" id="KW-1185">Reference proteome</keyword>
<evidence type="ECO:0000313" key="3">
    <source>
        <dbReference type="Proteomes" id="UP000789572"/>
    </source>
</evidence>
<gene>
    <name evidence="2" type="ORF">POCULU_LOCUS608</name>
</gene>
<reference evidence="2" key="1">
    <citation type="submission" date="2021-06" db="EMBL/GenBank/DDBJ databases">
        <authorList>
            <person name="Kallberg Y."/>
            <person name="Tangrot J."/>
            <person name="Rosling A."/>
        </authorList>
    </citation>
    <scope>NUCLEOTIDE SEQUENCE</scope>
    <source>
        <strain evidence="2">IA702</strain>
    </source>
</reference>
<dbReference type="AlphaFoldDB" id="A0A9N8YXD0"/>
<dbReference type="GO" id="GO:0005524">
    <property type="term" value="F:ATP binding"/>
    <property type="evidence" value="ECO:0007669"/>
    <property type="project" value="InterPro"/>
</dbReference>
<dbReference type="PANTHER" id="PTHR44329">
    <property type="entry name" value="SERINE/THREONINE-PROTEIN KINASE TNNI3K-RELATED"/>
    <property type="match status" value="1"/>
</dbReference>
<comment type="caution">
    <text evidence="2">The sequence shown here is derived from an EMBL/GenBank/DDBJ whole genome shotgun (WGS) entry which is preliminary data.</text>
</comment>
<dbReference type="Proteomes" id="UP000789572">
    <property type="component" value="Unassembled WGS sequence"/>
</dbReference>
<sequence length="295" mass="34536">MLDYDNYMKYVTDKVRNLSPAQRDELHVTAGEVTNLDGAKRRKKPWPSRSAETTKVRYCFALFALKTKVGGSRTKDINKFLVQVYVNKIILGHCSNILREYGILSDRSWYLITEYPEYGNLCEFLKNEKNASLLSWEWKTRQACNIAQALSFCHSRNILHQDVRSPNVVINQFMTAKLTNFGFQTIIHDNKCVYEEGNQKIRWLAPEKLKDNRVPYSRETDVYSFGMLLWEISAHKIPYEDVLDPSKVKKRVEDEQRPEINPDTPSEFAKIMTSCWKQNPHDRPKMETVWERLGS</sequence>
<evidence type="ECO:0000313" key="2">
    <source>
        <dbReference type="EMBL" id="CAG8461949.1"/>
    </source>
</evidence>
<dbReference type="GO" id="GO:0004674">
    <property type="term" value="F:protein serine/threonine kinase activity"/>
    <property type="evidence" value="ECO:0007669"/>
    <property type="project" value="TreeGrafter"/>
</dbReference>
<dbReference type="InterPro" id="IPR001245">
    <property type="entry name" value="Ser-Thr/Tyr_kinase_cat_dom"/>
</dbReference>
<dbReference type="Pfam" id="PF07714">
    <property type="entry name" value="PK_Tyr_Ser-Thr"/>
    <property type="match status" value="1"/>
</dbReference>
<dbReference type="InterPro" id="IPR051681">
    <property type="entry name" value="Ser/Thr_Kinases-Pseudokinases"/>
</dbReference>
<dbReference type="OrthoDB" id="10261027at2759"/>
<feature type="domain" description="Protein kinase" evidence="1">
    <location>
        <begin position="22"/>
        <end position="295"/>
    </location>
</feature>
<protein>
    <submittedName>
        <fullName evidence="2">2192_t:CDS:1</fullName>
    </submittedName>
</protein>
<dbReference type="PRINTS" id="PR00109">
    <property type="entry name" value="TYRKINASE"/>
</dbReference>
<dbReference type="InterPro" id="IPR011009">
    <property type="entry name" value="Kinase-like_dom_sf"/>
</dbReference>
<dbReference type="EMBL" id="CAJVPJ010000033">
    <property type="protein sequence ID" value="CAG8461949.1"/>
    <property type="molecule type" value="Genomic_DNA"/>
</dbReference>
<organism evidence="2 3">
    <name type="scientific">Paraglomus occultum</name>
    <dbReference type="NCBI Taxonomy" id="144539"/>
    <lineage>
        <taxon>Eukaryota</taxon>
        <taxon>Fungi</taxon>
        <taxon>Fungi incertae sedis</taxon>
        <taxon>Mucoromycota</taxon>
        <taxon>Glomeromycotina</taxon>
        <taxon>Glomeromycetes</taxon>
        <taxon>Paraglomerales</taxon>
        <taxon>Paraglomeraceae</taxon>
        <taxon>Paraglomus</taxon>
    </lineage>
</organism>
<dbReference type="SUPFAM" id="SSF56112">
    <property type="entry name" value="Protein kinase-like (PK-like)"/>
    <property type="match status" value="1"/>
</dbReference>